<dbReference type="HOGENOM" id="CLU_161321_3_1_11"/>
<sequence length="100" mass="10371">MKNLTIATVFAAGLGAAVLGLAAPAAAAPTGSNADATISQLEAQGHRVVVNRLSDAPLSEASVVGINKGGDIRSTTRDYFNDRTYQNTKTGNSIYYVDVK</sequence>
<reference evidence="2 3" key="1">
    <citation type="journal article" date="2012" name="J. Bacteriol.">
        <title>Complete Genome Sequence of Mycobacterium vaccae Type Strain ATCC 25954.</title>
        <authorList>
            <person name="Ho Y.S."/>
            <person name="Adroub S.A."/>
            <person name="Abadi M."/>
            <person name="Al Alwan B."/>
            <person name="Alkhateeb R."/>
            <person name="Gao G."/>
            <person name="Ragab A."/>
            <person name="Ali S."/>
            <person name="van Soolingen D."/>
            <person name="Bitter W."/>
            <person name="Pain A."/>
            <person name="Abdallah A.M."/>
        </authorList>
    </citation>
    <scope>NUCLEOTIDE SEQUENCE [LARGE SCALE GENOMIC DNA]</scope>
    <source>
        <strain evidence="2 3">ATCC 25954</strain>
    </source>
</reference>
<accession>K0ULK1</accession>
<evidence type="ECO:0000313" key="2">
    <source>
        <dbReference type="EMBL" id="EJZ07706.1"/>
    </source>
</evidence>
<gene>
    <name evidence="2" type="ORF">MVAC_18020</name>
</gene>
<comment type="caution">
    <text evidence="2">The sequence shown here is derived from an EMBL/GenBank/DDBJ whole genome shotgun (WGS) entry which is preliminary data.</text>
</comment>
<proteinExistence type="predicted"/>
<name>K0ULK1_MYCVA</name>
<protein>
    <submittedName>
        <fullName evidence="2">Uncharacterized protein</fullName>
    </submittedName>
</protein>
<dbReference type="AlphaFoldDB" id="K0ULK1"/>
<dbReference type="PATRIC" id="fig|1194972.3.peg.3589"/>
<evidence type="ECO:0000313" key="3">
    <source>
        <dbReference type="Proteomes" id="UP000006072"/>
    </source>
</evidence>
<dbReference type="Proteomes" id="UP000006072">
    <property type="component" value="Unassembled WGS sequence"/>
</dbReference>
<dbReference type="RefSeq" id="WP_003933368.1">
    <property type="nucleotide sequence ID" value="NZ_JH814701.1"/>
</dbReference>
<evidence type="ECO:0000256" key="1">
    <source>
        <dbReference type="SAM" id="SignalP"/>
    </source>
</evidence>
<organism evidence="2 3">
    <name type="scientific">Mycolicibacterium vaccae ATCC 25954</name>
    <dbReference type="NCBI Taxonomy" id="1194972"/>
    <lineage>
        <taxon>Bacteria</taxon>
        <taxon>Bacillati</taxon>
        <taxon>Actinomycetota</taxon>
        <taxon>Actinomycetes</taxon>
        <taxon>Mycobacteriales</taxon>
        <taxon>Mycobacteriaceae</taxon>
        <taxon>Mycolicibacterium</taxon>
    </lineage>
</organism>
<dbReference type="EMBL" id="ALQA01000040">
    <property type="protein sequence ID" value="EJZ07706.1"/>
    <property type="molecule type" value="Genomic_DNA"/>
</dbReference>
<feature type="chain" id="PRO_5003841681" evidence="1">
    <location>
        <begin position="28"/>
        <end position="100"/>
    </location>
</feature>
<keyword evidence="1" id="KW-0732">Signal</keyword>
<feature type="signal peptide" evidence="1">
    <location>
        <begin position="1"/>
        <end position="27"/>
    </location>
</feature>
<keyword evidence="3" id="KW-1185">Reference proteome</keyword>
<dbReference type="eggNOG" id="ENOG5031VQU">
    <property type="taxonomic scope" value="Bacteria"/>
</dbReference>